<evidence type="ECO:0000313" key="2">
    <source>
        <dbReference type="Proteomes" id="UP001367508"/>
    </source>
</evidence>
<comment type="caution">
    <text evidence="1">The sequence shown here is derived from an EMBL/GenBank/DDBJ whole genome shotgun (WGS) entry which is preliminary data.</text>
</comment>
<dbReference type="Proteomes" id="UP001367508">
    <property type="component" value="Unassembled WGS sequence"/>
</dbReference>
<keyword evidence="2" id="KW-1185">Reference proteome</keyword>
<name>A0AAN9R184_CANGL</name>
<gene>
    <name evidence="1" type="ORF">VNO77_08998</name>
</gene>
<proteinExistence type="predicted"/>
<sequence length="68" mass="7558">MRFCDFGLGVEGSSTTTLRWRRTNLPGLFLPSLAKSLSHGPKSWRPYMRAATRTLAPESPLSSLKFSS</sequence>
<dbReference type="AlphaFoldDB" id="A0AAN9R184"/>
<reference evidence="1 2" key="1">
    <citation type="submission" date="2024-01" db="EMBL/GenBank/DDBJ databases">
        <title>The genomes of 5 underutilized Papilionoideae crops provide insights into root nodulation and disease resistanc.</title>
        <authorList>
            <person name="Jiang F."/>
        </authorList>
    </citation>
    <scope>NUCLEOTIDE SEQUENCE [LARGE SCALE GENOMIC DNA]</scope>
    <source>
        <strain evidence="1">LVBAO_FW01</strain>
        <tissue evidence="1">Leaves</tissue>
    </source>
</reference>
<evidence type="ECO:0000313" key="1">
    <source>
        <dbReference type="EMBL" id="KAK7350403.1"/>
    </source>
</evidence>
<accession>A0AAN9R184</accession>
<organism evidence="1 2">
    <name type="scientific">Canavalia gladiata</name>
    <name type="common">Sword bean</name>
    <name type="synonym">Dolichos gladiatus</name>
    <dbReference type="NCBI Taxonomy" id="3824"/>
    <lineage>
        <taxon>Eukaryota</taxon>
        <taxon>Viridiplantae</taxon>
        <taxon>Streptophyta</taxon>
        <taxon>Embryophyta</taxon>
        <taxon>Tracheophyta</taxon>
        <taxon>Spermatophyta</taxon>
        <taxon>Magnoliopsida</taxon>
        <taxon>eudicotyledons</taxon>
        <taxon>Gunneridae</taxon>
        <taxon>Pentapetalae</taxon>
        <taxon>rosids</taxon>
        <taxon>fabids</taxon>
        <taxon>Fabales</taxon>
        <taxon>Fabaceae</taxon>
        <taxon>Papilionoideae</taxon>
        <taxon>50 kb inversion clade</taxon>
        <taxon>NPAAA clade</taxon>
        <taxon>indigoferoid/millettioid clade</taxon>
        <taxon>Phaseoleae</taxon>
        <taxon>Canavalia</taxon>
    </lineage>
</organism>
<dbReference type="EMBL" id="JAYMYQ010000002">
    <property type="protein sequence ID" value="KAK7350403.1"/>
    <property type="molecule type" value="Genomic_DNA"/>
</dbReference>
<protein>
    <submittedName>
        <fullName evidence="1">Uncharacterized protein</fullName>
    </submittedName>
</protein>